<dbReference type="STRING" id="207559.Dde_2488"/>
<organism evidence="2 3">
    <name type="scientific">Oleidesulfovibrio alaskensis (strain ATCC BAA-1058 / DSM 17464 / G20)</name>
    <name type="common">Desulfovibrio alaskensis</name>
    <dbReference type="NCBI Taxonomy" id="207559"/>
    <lineage>
        <taxon>Bacteria</taxon>
        <taxon>Pseudomonadati</taxon>
        <taxon>Thermodesulfobacteriota</taxon>
        <taxon>Desulfovibrionia</taxon>
        <taxon>Desulfovibrionales</taxon>
        <taxon>Desulfovibrionaceae</taxon>
        <taxon>Oleidesulfovibrio</taxon>
    </lineage>
</organism>
<dbReference type="RefSeq" id="WP_011368348.1">
    <property type="nucleotide sequence ID" value="NC_007519.1"/>
</dbReference>
<proteinExistence type="predicted"/>
<evidence type="ECO:0000313" key="2">
    <source>
        <dbReference type="EMBL" id="ABB39285.1"/>
    </source>
</evidence>
<dbReference type="PANTHER" id="PTHR36111">
    <property type="entry name" value="INNER MEMBRANE PROTEIN-RELATED"/>
    <property type="match status" value="1"/>
</dbReference>
<evidence type="ECO:0000256" key="1">
    <source>
        <dbReference type="SAM" id="Phobius"/>
    </source>
</evidence>
<dbReference type="Proteomes" id="UP000002710">
    <property type="component" value="Chromosome"/>
</dbReference>
<dbReference type="KEGG" id="dde:Dde_2488"/>
<protein>
    <recommendedName>
        <fullName evidence="4">DUF554 domain-containing protein</fullName>
    </recommendedName>
</protein>
<dbReference type="AlphaFoldDB" id="Q30YG1"/>
<keyword evidence="3" id="KW-1185">Reference proteome</keyword>
<dbReference type="HOGENOM" id="CLU_091659_0_0_7"/>
<keyword evidence="1" id="KW-0812">Transmembrane</keyword>
<dbReference type="EMBL" id="CP000112">
    <property type="protein sequence ID" value="ABB39285.1"/>
    <property type="molecule type" value="Genomic_DNA"/>
</dbReference>
<keyword evidence="1" id="KW-0472">Membrane</keyword>
<keyword evidence="1" id="KW-1133">Transmembrane helix</keyword>
<feature type="transmembrane region" description="Helical" evidence="1">
    <location>
        <begin position="209"/>
        <end position="227"/>
    </location>
</feature>
<feature type="transmembrane region" description="Helical" evidence="1">
    <location>
        <begin position="6"/>
        <end position="25"/>
    </location>
</feature>
<dbReference type="Pfam" id="PF04474">
    <property type="entry name" value="DUF554"/>
    <property type="match status" value="1"/>
</dbReference>
<dbReference type="PANTHER" id="PTHR36111:SF2">
    <property type="entry name" value="INNER MEMBRANE PROTEIN"/>
    <property type="match status" value="1"/>
</dbReference>
<dbReference type="InterPro" id="IPR007563">
    <property type="entry name" value="DUF554"/>
</dbReference>
<evidence type="ECO:0000313" key="3">
    <source>
        <dbReference type="Proteomes" id="UP000002710"/>
    </source>
</evidence>
<feature type="transmembrane region" description="Helical" evidence="1">
    <location>
        <begin position="187"/>
        <end position="203"/>
    </location>
</feature>
<accession>Q30YG1</accession>
<feature type="transmembrane region" description="Helical" evidence="1">
    <location>
        <begin position="99"/>
        <end position="121"/>
    </location>
</feature>
<name>Q30YG1_OLEA2</name>
<evidence type="ECO:0008006" key="4">
    <source>
        <dbReference type="Google" id="ProtNLM"/>
    </source>
</evidence>
<gene>
    <name evidence="2" type="ordered locus">Dde_2488</name>
</gene>
<sequence length="228" mass="24360">MVFPTGSLVNLIAIVLGSCAGMLLGNRLPERVRYIVFCGLGLATLVIGMQMALKTQNPLILVFSILLGGITGELLQIERGLNSLGERLKKRLKSNNLRFVDGFVSATLLFVIGSMAILGPFDEALRGDRTLLYTKSILDCFASVPLAASFGSGVLFSAVPVFLYQGALTLFAGVLQPMLTPAMMNEIIATGGLMILGIALGLLDVKRIPLSNLLPSLVYAGVLSYFFM</sequence>
<reference evidence="2 3" key="1">
    <citation type="journal article" date="2011" name="J. Bacteriol.">
        <title>Complete genome sequence and updated annotation of Desulfovibrio alaskensis G20.</title>
        <authorList>
            <person name="Hauser L.J."/>
            <person name="Land M.L."/>
            <person name="Brown S.D."/>
            <person name="Larimer F."/>
            <person name="Keller K.L."/>
            <person name="Rapp-Giles B.J."/>
            <person name="Price M.N."/>
            <person name="Lin M."/>
            <person name="Bruce D.C."/>
            <person name="Detter J.C."/>
            <person name="Tapia R."/>
            <person name="Han C.S."/>
            <person name="Goodwin L.A."/>
            <person name="Cheng J.F."/>
            <person name="Pitluck S."/>
            <person name="Copeland A."/>
            <person name="Lucas S."/>
            <person name="Nolan M."/>
            <person name="Lapidus A.L."/>
            <person name="Palumbo A.V."/>
            <person name="Wall J.D."/>
        </authorList>
    </citation>
    <scope>NUCLEOTIDE SEQUENCE [LARGE SCALE GENOMIC DNA]</scope>
    <source>
        <strain evidence="3">ATCC BAA 1058 / DSM 17464 / G20</strain>
    </source>
</reference>
<dbReference type="eggNOG" id="COG1811">
    <property type="taxonomic scope" value="Bacteria"/>
</dbReference>
<feature type="transmembrane region" description="Helical" evidence="1">
    <location>
        <begin position="32"/>
        <end position="53"/>
    </location>
</feature>